<dbReference type="InterPro" id="IPR008258">
    <property type="entry name" value="Transglycosylase_SLT_dom_1"/>
</dbReference>
<evidence type="ECO:0000313" key="4">
    <source>
        <dbReference type="EMBL" id="NTC32327.1"/>
    </source>
</evidence>
<feature type="domain" description="Transglycosylase SLT" evidence="3">
    <location>
        <begin position="55"/>
        <end position="146"/>
    </location>
</feature>
<evidence type="ECO:0000256" key="1">
    <source>
        <dbReference type="ARBA" id="ARBA00007734"/>
    </source>
</evidence>
<comment type="similarity">
    <text evidence="2">Belongs to the virb1 family.</text>
</comment>
<dbReference type="RefSeq" id="WP_065660074.1">
    <property type="nucleotide sequence ID" value="NZ_CP123839.1"/>
</dbReference>
<organism evidence="4 5">
    <name type="scientific">Agrobacterium tumefaciens</name>
    <dbReference type="NCBI Taxonomy" id="358"/>
    <lineage>
        <taxon>Bacteria</taxon>
        <taxon>Pseudomonadati</taxon>
        <taxon>Pseudomonadota</taxon>
        <taxon>Alphaproteobacteria</taxon>
        <taxon>Hyphomicrobiales</taxon>
        <taxon>Rhizobiaceae</taxon>
        <taxon>Rhizobium/Agrobacterium group</taxon>
        <taxon>Agrobacterium</taxon>
        <taxon>Agrobacterium tumefaciens complex</taxon>
    </lineage>
</organism>
<dbReference type="Proteomes" id="UP000702952">
    <property type="component" value="Unassembled WGS sequence"/>
</dbReference>
<dbReference type="PANTHER" id="PTHR37423:SF2">
    <property type="entry name" value="MEMBRANE-BOUND LYTIC MUREIN TRANSGLYCOSYLASE C"/>
    <property type="match status" value="1"/>
</dbReference>
<gene>
    <name evidence="4" type="ORF">G6M46_29730</name>
</gene>
<dbReference type="Pfam" id="PF01464">
    <property type="entry name" value="SLT"/>
    <property type="match status" value="1"/>
</dbReference>
<accession>A0AA44FB24</accession>
<dbReference type="EMBL" id="JAAMAY010000046">
    <property type="protein sequence ID" value="NTC32327.1"/>
    <property type="molecule type" value="Genomic_DNA"/>
</dbReference>
<evidence type="ECO:0000259" key="3">
    <source>
        <dbReference type="Pfam" id="PF01464"/>
    </source>
</evidence>
<comment type="similarity">
    <text evidence="1">Belongs to the transglycosylase Slt family.</text>
</comment>
<dbReference type="InterPro" id="IPR023346">
    <property type="entry name" value="Lysozyme-like_dom_sf"/>
</dbReference>
<comment type="caution">
    <text evidence="4">The sequence shown here is derived from an EMBL/GenBank/DDBJ whole genome shotgun (WGS) entry which is preliminary data.</text>
</comment>
<protein>
    <submittedName>
        <fullName evidence="4">Lytic transglycosylase domain-containing protein</fullName>
    </submittedName>
</protein>
<evidence type="ECO:0000256" key="2">
    <source>
        <dbReference type="ARBA" id="ARBA00009387"/>
    </source>
</evidence>
<name>A0AA44FB24_AGRTU</name>
<dbReference type="AlphaFoldDB" id="A0AA44FB24"/>
<dbReference type="SUPFAM" id="SSF53955">
    <property type="entry name" value="Lysozyme-like"/>
    <property type="match status" value="1"/>
</dbReference>
<reference evidence="4" key="1">
    <citation type="journal article" date="2020" name="Science">
        <title>Unexpected conservation and global transmission of agrobacterial virulence plasmids.</title>
        <authorList>
            <person name="Weisberg A.J."/>
            <person name="Davis E.W. 2nd"/>
            <person name="Tabima J."/>
            <person name="Belcher M.S."/>
            <person name="Miller M."/>
            <person name="Kuo C.H."/>
            <person name="Loper J.E."/>
            <person name="Grunwald N.J."/>
            <person name="Putnam M.L."/>
            <person name="Chang J.H."/>
        </authorList>
    </citation>
    <scope>NUCLEOTIDE SEQUENCE</scope>
    <source>
        <strain evidence="4">17-1853-1a</strain>
    </source>
</reference>
<evidence type="ECO:0000313" key="5">
    <source>
        <dbReference type="Proteomes" id="UP000702952"/>
    </source>
</evidence>
<dbReference type="Gene3D" id="1.10.530.10">
    <property type="match status" value="1"/>
</dbReference>
<proteinExistence type="inferred from homology"/>
<sequence>MGLALWLLALASGTTGAEEKADGKVSCTYTHDVAPELCIRVESYNNDLCHAIEVLAGRHAVPPDYFARLIWRESLFRANAVSPKGAEGIAQFMPGTAKLRGLKDSFNIIAALEASSRYLSELNTQFGNFGLAAAAYNAGEAGLRNFIATGRLPTETRDYVFAITGYPVEKWKDNPPEKAAPALDETRSFIDACLRLADTRTMNDPVLISSADWAPWGVQLAAHYNPAVANRLFTRAIGQLSGSLNAERALIVRQRGGNFGSRPRYAARIGRDTRAQANELCGEIRQAGIPCTVFRNR</sequence>
<dbReference type="PANTHER" id="PTHR37423">
    <property type="entry name" value="SOLUBLE LYTIC MUREIN TRANSGLYCOSYLASE-RELATED"/>
    <property type="match status" value="1"/>
</dbReference>